<dbReference type="Proteomes" id="UP000033556">
    <property type="component" value="Unassembled WGS sequence"/>
</dbReference>
<gene>
    <name evidence="1" type="ORF">APHACPA_0809</name>
</gene>
<dbReference type="AlphaFoldDB" id="A0A0F3N1B9"/>
<name>A0A0F3N1B9_RICAM</name>
<sequence>MLVNPYALGTSDGIRIRFMQDIDIAIRHPESFAVARK</sequence>
<evidence type="ECO:0000313" key="2">
    <source>
        <dbReference type="Proteomes" id="UP000033556"/>
    </source>
</evidence>
<organism evidence="1 2">
    <name type="scientific">Rickettsia amblyommatis str. Ac/Pa</name>
    <dbReference type="NCBI Taxonomy" id="1359164"/>
    <lineage>
        <taxon>Bacteria</taxon>
        <taxon>Pseudomonadati</taxon>
        <taxon>Pseudomonadota</taxon>
        <taxon>Alphaproteobacteria</taxon>
        <taxon>Rickettsiales</taxon>
        <taxon>Rickettsiaceae</taxon>
        <taxon>Rickettsieae</taxon>
        <taxon>Rickettsia</taxon>
        <taxon>spotted fever group</taxon>
    </lineage>
</organism>
<reference evidence="1 2" key="1">
    <citation type="submission" date="2015-01" db="EMBL/GenBank/DDBJ databases">
        <title>Genome Sequencing of Rickettsiales.</title>
        <authorList>
            <person name="Daugherty S.C."/>
            <person name="Su Q."/>
            <person name="Abolude K."/>
            <person name="Beier-Sexton M."/>
            <person name="Carlyon J.A."/>
            <person name="Carter R."/>
            <person name="Day N.P."/>
            <person name="Dumler S.J."/>
            <person name="Dyachenko V."/>
            <person name="Godinez A."/>
            <person name="Kurtti T.J."/>
            <person name="Lichay M."/>
            <person name="Mullins K.E."/>
            <person name="Ott S."/>
            <person name="Pappas-Brown V."/>
            <person name="Paris D.H."/>
            <person name="Patel P."/>
            <person name="Richards A.L."/>
            <person name="Sadzewicz L."/>
            <person name="Sears K."/>
            <person name="Seidman D."/>
            <person name="Sengamalay N."/>
            <person name="Stenos J."/>
            <person name="Tallon L.J."/>
            <person name="Vincent G."/>
            <person name="Fraser C.M."/>
            <person name="Munderloh U."/>
            <person name="Dunning-Hotopp J.C."/>
        </authorList>
    </citation>
    <scope>NUCLEOTIDE SEQUENCE [LARGE SCALE GENOMIC DNA]</scope>
    <source>
        <strain evidence="1 2">Ac/Pa</strain>
    </source>
</reference>
<comment type="caution">
    <text evidence="1">The sequence shown here is derived from an EMBL/GenBank/DDBJ whole genome shotgun (WGS) entry which is preliminary data.</text>
</comment>
<protein>
    <submittedName>
        <fullName evidence="1">Uncharacterized protein</fullName>
    </submittedName>
</protein>
<evidence type="ECO:0000313" key="1">
    <source>
        <dbReference type="EMBL" id="KJV61793.1"/>
    </source>
</evidence>
<dbReference type="EMBL" id="LANR01000001">
    <property type="protein sequence ID" value="KJV61793.1"/>
    <property type="molecule type" value="Genomic_DNA"/>
</dbReference>
<proteinExistence type="predicted"/>
<dbReference type="PATRIC" id="fig|1359164.3.peg.797"/>
<keyword evidence="2" id="KW-1185">Reference proteome</keyword>
<accession>A0A0F3N1B9</accession>